<name>A0A4Y8PIB4_9BACT</name>
<organism evidence="1 2">
    <name type="scientific">Methylacidiphilum caldifontis</name>
    <dbReference type="NCBI Taxonomy" id="2795386"/>
    <lineage>
        <taxon>Bacteria</taxon>
        <taxon>Pseudomonadati</taxon>
        <taxon>Verrucomicrobiota</taxon>
        <taxon>Methylacidiphilae</taxon>
        <taxon>Methylacidiphilales</taxon>
        <taxon>Methylacidiphilaceae</taxon>
        <taxon>Methylacidiphilum (ex Ratnadevi et al. 2023)</taxon>
    </lineage>
</organism>
<dbReference type="Proteomes" id="UP000297713">
    <property type="component" value="Unassembled WGS sequence"/>
</dbReference>
<gene>
    <name evidence="1" type="ORF">A7Q10_03900</name>
</gene>
<dbReference type="EMBL" id="LXQC01000046">
    <property type="protein sequence ID" value="TFE72062.1"/>
    <property type="molecule type" value="Genomic_DNA"/>
</dbReference>
<dbReference type="InterPro" id="IPR014845">
    <property type="entry name" value="GYD/TTHA1554"/>
</dbReference>
<reference evidence="1 2" key="1">
    <citation type="submission" date="2016-05" db="EMBL/GenBank/DDBJ databases">
        <title>Diversity and Homogeneity among Thermoacidophilic Verrucomicrobia Methanotrophs Linked with Geographical Origin.</title>
        <authorList>
            <person name="Erikstad H.-A."/>
            <person name="Smestad N.B."/>
            <person name="Ceballos R.M."/>
            <person name="Birkeland N.-K."/>
        </authorList>
    </citation>
    <scope>NUCLEOTIDE SEQUENCE [LARGE SCALE GENOMIC DNA]</scope>
    <source>
        <strain evidence="1 2">Phi</strain>
    </source>
</reference>
<comment type="caution">
    <text evidence="1">The sequence shown here is derived from an EMBL/GenBank/DDBJ whole genome shotgun (WGS) entry which is preliminary data.</text>
</comment>
<keyword evidence="2" id="KW-1185">Reference proteome</keyword>
<dbReference type="AlphaFoldDB" id="A0A4Y8PIB4"/>
<sequence length="100" mass="11176">MPTFIILSKLTPESMKEPSEIKNLAKVVSGKIKEECPGIKWKESYATLGEFDIVDIVEAKDIAEVEKAAMILRGYGKEITETMTAVPWDEFVSSMAVHKK</sequence>
<evidence type="ECO:0000313" key="2">
    <source>
        <dbReference type="Proteomes" id="UP000297713"/>
    </source>
</evidence>
<protein>
    <submittedName>
        <fullName evidence="1">GYD family protein</fullName>
    </submittedName>
</protein>
<evidence type="ECO:0000313" key="1">
    <source>
        <dbReference type="EMBL" id="TFE72062.1"/>
    </source>
</evidence>
<dbReference type="OrthoDB" id="1550863at2"/>
<accession>A0A4Y8PIB4</accession>
<dbReference type="Pfam" id="PF08734">
    <property type="entry name" value="GYD"/>
    <property type="match status" value="1"/>
</dbReference>
<proteinExistence type="predicted"/>
<dbReference type="RefSeq" id="WP_134439102.1">
    <property type="nucleotide sequence ID" value="NZ_LXQC01000046.1"/>
</dbReference>